<accession>A0A7T4JVY2</accession>
<reference evidence="2 4" key="1">
    <citation type="submission" date="2020-12" db="EMBL/GenBank/DDBJ databases">
        <title>FDA dAtabase for Regulatory Grade micrObial Sequences (FDA-ARGOS): Supporting development and validation of Infectious Disease Dx tests.</title>
        <authorList>
            <person name="Sproer C."/>
            <person name="Gronow S."/>
            <person name="Severitt S."/>
            <person name="Schroder I."/>
            <person name="Tallon L."/>
            <person name="Sadzewicz L."/>
            <person name="Zhao X."/>
            <person name="Boylan J."/>
            <person name="Ott S."/>
            <person name="Bowen H."/>
            <person name="Vavikolanu K."/>
            <person name="Mehta A."/>
            <person name="Aluvathingal J."/>
            <person name="Nadendla S."/>
            <person name="Lowell S."/>
            <person name="Myers T."/>
            <person name="Yan Y."/>
            <person name="Sichtig H."/>
        </authorList>
    </citation>
    <scope>NUCLEOTIDE SEQUENCE [LARGE SCALE GENOMIC DNA]</scope>
    <source>
        <strain evidence="2 4">FDAARGOS_1053</strain>
        <strain evidence="3">FDAARGOS_1191</strain>
    </source>
</reference>
<dbReference type="Pfam" id="PF12277">
    <property type="entry name" value="DUF3618"/>
    <property type="match status" value="1"/>
</dbReference>
<gene>
    <name evidence="2" type="ORF">I6I10_05540</name>
    <name evidence="3" type="ORF">I6J21_09940</name>
</gene>
<evidence type="ECO:0000313" key="4">
    <source>
        <dbReference type="Proteomes" id="UP000596145"/>
    </source>
</evidence>
<protein>
    <submittedName>
        <fullName evidence="2">DUF3618 domain-containing protein</fullName>
    </submittedName>
</protein>
<dbReference type="GeneID" id="92760803"/>
<dbReference type="Proteomes" id="UP000617681">
    <property type="component" value="Chromosome"/>
</dbReference>
<sequence>MARSLDDIQADIDRTRAHLASTLDQLAARTKPEALVDDTKAQLTARAKEPQVQAILAAAGAVIVVGLIASLARTSKKRKEIKRLTAWLEDK</sequence>
<keyword evidence="1" id="KW-0472">Membrane</keyword>
<evidence type="ECO:0000313" key="2">
    <source>
        <dbReference type="EMBL" id="QQB47355.1"/>
    </source>
</evidence>
<proteinExistence type="predicted"/>
<organism evidence="2 4">
    <name type="scientific">Corynebacterium glucuronolyticum</name>
    <dbReference type="NCBI Taxonomy" id="39791"/>
    <lineage>
        <taxon>Bacteria</taxon>
        <taxon>Bacillati</taxon>
        <taxon>Actinomycetota</taxon>
        <taxon>Actinomycetes</taxon>
        <taxon>Mycobacteriales</taxon>
        <taxon>Corynebacteriaceae</taxon>
        <taxon>Corynebacterium</taxon>
    </lineage>
</organism>
<feature type="transmembrane region" description="Helical" evidence="1">
    <location>
        <begin position="52"/>
        <end position="72"/>
    </location>
</feature>
<keyword evidence="1" id="KW-0812">Transmembrane</keyword>
<dbReference type="RefSeq" id="WP_005394328.1">
    <property type="nucleotide sequence ID" value="NZ_CP066007.1"/>
</dbReference>
<dbReference type="InterPro" id="IPR022062">
    <property type="entry name" value="DUF3618"/>
</dbReference>
<name>A0A7T4JVY2_9CORY</name>
<dbReference type="EMBL" id="CP066007">
    <property type="protein sequence ID" value="QQB47355.1"/>
    <property type="molecule type" value="Genomic_DNA"/>
</dbReference>
<dbReference type="OrthoDB" id="5196933at2"/>
<dbReference type="AlphaFoldDB" id="A0A7T4JVY2"/>
<dbReference type="Proteomes" id="UP000596145">
    <property type="component" value="Chromosome"/>
</dbReference>
<evidence type="ECO:0000313" key="3">
    <source>
        <dbReference type="EMBL" id="QRP70090.1"/>
    </source>
</evidence>
<evidence type="ECO:0000256" key="1">
    <source>
        <dbReference type="SAM" id="Phobius"/>
    </source>
</evidence>
<keyword evidence="1" id="KW-1133">Transmembrane helix</keyword>
<dbReference type="EMBL" id="CP069534">
    <property type="protein sequence ID" value="QRP70090.1"/>
    <property type="molecule type" value="Genomic_DNA"/>
</dbReference>